<accession>A0AAD7TP78</accession>
<comment type="caution">
    <text evidence="2">The sequence shown here is derived from an EMBL/GenBank/DDBJ whole genome shotgun (WGS) entry which is preliminary data.</text>
</comment>
<reference evidence="2" key="1">
    <citation type="submission" date="2022-11" db="EMBL/GenBank/DDBJ databases">
        <title>Genome Sequence of Cubamyces cubensis.</title>
        <authorList>
            <person name="Buettner E."/>
        </authorList>
    </citation>
    <scope>NUCLEOTIDE SEQUENCE</scope>
    <source>
        <strain evidence="2">MPL-01</strain>
    </source>
</reference>
<keyword evidence="3" id="KW-1185">Reference proteome</keyword>
<dbReference type="EMBL" id="JAPEVG010000286">
    <property type="protein sequence ID" value="KAJ8469520.1"/>
    <property type="molecule type" value="Genomic_DNA"/>
</dbReference>
<proteinExistence type="predicted"/>
<feature type="region of interest" description="Disordered" evidence="1">
    <location>
        <begin position="1"/>
        <end position="21"/>
    </location>
</feature>
<feature type="region of interest" description="Disordered" evidence="1">
    <location>
        <begin position="247"/>
        <end position="278"/>
    </location>
</feature>
<dbReference type="Gene3D" id="3.10.129.10">
    <property type="entry name" value="Hotdog Thioesterase"/>
    <property type="match status" value="1"/>
</dbReference>
<evidence type="ECO:0000313" key="3">
    <source>
        <dbReference type="Proteomes" id="UP001215151"/>
    </source>
</evidence>
<feature type="region of interest" description="Disordered" evidence="1">
    <location>
        <begin position="74"/>
        <end position="111"/>
    </location>
</feature>
<dbReference type="CDD" id="cd03443">
    <property type="entry name" value="PaaI_thioesterase"/>
    <property type="match status" value="1"/>
</dbReference>
<name>A0AAD7TP78_9APHY</name>
<dbReference type="InterPro" id="IPR029069">
    <property type="entry name" value="HotDog_dom_sf"/>
</dbReference>
<evidence type="ECO:0008006" key="4">
    <source>
        <dbReference type="Google" id="ProtNLM"/>
    </source>
</evidence>
<feature type="compositionally biased region" description="Low complexity" evidence="1">
    <location>
        <begin position="247"/>
        <end position="270"/>
    </location>
</feature>
<evidence type="ECO:0000313" key="2">
    <source>
        <dbReference type="EMBL" id="KAJ8469520.1"/>
    </source>
</evidence>
<sequence length="278" mass="29612">MSPDDKLRHLRSFPRAPAPNDNIAAVKSNLPDDLVELQQNILAYHVAHHPGSSVFGHDQAKGLKLVELYVRSRSSEEDSVQKSRQSLPPGTENAKPSTSPNPNPSPKLKVKVKPRTDDLEALTVCEVDVQDGKCPSSTGRRCCMLNVHGTLAGPCLTLFLDVASFSALFALGTVVNMDPSGFSTSMNIVWHAAATRGMTLRFVNRSLSLTPRMGAARCEVYDKKTARLLASATQIVSPIPALPSSAHAAAAAQGQTQSPAAARITAAQARPIPPGPKL</sequence>
<gene>
    <name evidence="2" type="ORF">ONZ51_g8933</name>
</gene>
<dbReference type="SUPFAM" id="SSF54637">
    <property type="entry name" value="Thioesterase/thiol ester dehydrase-isomerase"/>
    <property type="match status" value="1"/>
</dbReference>
<evidence type="ECO:0000256" key="1">
    <source>
        <dbReference type="SAM" id="MobiDB-lite"/>
    </source>
</evidence>
<dbReference type="Proteomes" id="UP001215151">
    <property type="component" value="Unassembled WGS sequence"/>
</dbReference>
<protein>
    <recommendedName>
        <fullName evidence="4">Thioesterase domain-containing protein</fullName>
    </recommendedName>
</protein>
<organism evidence="2 3">
    <name type="scientific">Trametes cubensis</name>
    <dbReference type="NCBI Taxonomy" id="1111947"/>
    <lineage>
        <taxon>Eukaryota</taxon>
        <taxon>Fungi</taxon>
        <taxon>Dikarya</taxon>
        <taxon>Basidiomycota</taxon>
        <taxon>Agaricomycotina</taxon>
        <taxon>Agaricomycetes</taxon>
        <taxon>Polyporales</taxon>
        <taxon>Polyporaceae</taxon>
        <taxon>Trametes</taxon>
    </lineage>
</organism>
<dbReference type="AlphaFoldDB" id="A0AAD7TP78"/>